<proteinExistence type="predicted"/>
<comment type="caution">
    <text evidence="1">The sequence shown here is derived from an EMBL/GenBank/DDBJ whole genome shotgun (WGS) entry which is preliminary data.</text>
</comment>
<keyword evidence="2" id="KW-1185">Reference proteome</keyword>
<accession>A0ACB0JB02</accession>
<protein>
    <submittedName>
        <fullName evidence="1">Uncharacterized protein</fullName>
    </submittedName>
</protein>
<evidence type="ECO:0000313" key="2">
    <source>
        <dbReference type="Proteomes" id="UP001177021"/>
    </source>
</evidence>
<name>A0ACB0JB02_TRIPR</name>
<sequence>MNYRAWNHRCWLISYTTNEQRSKMNYRAWNHRCWLISYTTNEQRLLQKIAEDQSYTEETASYGHNADIVQVVKVIAFLIYLIYCI</sequence>
<dbReference type="EMBL" id="CASHSV030000024">
    <property type="protein sequence ID" value="CAJ2640827.1"/>
    <property type="molecule type" value="Genomic_DNA"/>
</dbReference>
<organism evidence="1 2">
    <name type="scientific">Trifolium pratense</name>
    <name type="common">Red clover</name>
    <dbReference type="NCBI Taxonomy" id="57577"/>
    <lineage>
        <taxon>Eukaryota</taxon>
        <taxon>Viridiplantae</taxon>
        <taxon>Streptophyta</taxon>
        <taxon>Embryophyta</taxon>
        <taxon>Tracheophyta</taxon>
        <taxon>Spermatophyta</taxon>
        <taxon>Magnoliopsida</taxon>
        <taxon>eudicotyledons</taxon>
        <taxon>Gunneridae</taxon>
        <taxon>Pentapetalae</taxon>
        <taxon>rosids</taxon>
        <taxon>fabids</taxon>
        <taxon>Fabales</taxon>
        <taxon>Fabaceae</taxon>
        <taxon>Papilionoideae</taxon>
        <taxon>50 kb inversion clade</taxon>
        <taxon>NPAAA clade</taxon>
        <taxon>Hologalegina</taxon>
        <taxon>IRL clade</taxon>
        <taxon>Trifolieae</taxon>
        <taxon>Trifolium</taxon>
    </lineage>
</organism>
<reference evidence="1" key="1">
    <citation type="submission" date="2023-10" db="EMBL/GenBank/DDBJ databases">
        <authorList>
            <person name="Rodriguez Cubillos JULIANA M."/>
            <person name="De Vega J."/>
        </authorList>
    </citation>
    <scope>NUCLEOTIDE SEQUENCE</scope>
</reference>
<gene>
    <name evidence="1" type="ORF">MILVUS5_LOCUS10616</name>
</gene>
<dbReference type="Proteomes" id="UP001177021">
    <property type="component" value="Unassembled WGS sequence"/>
</dbReference>
<evidence type="ECO:0000313" key="1">
    <source>
        <dbReference type="EMBL" id="CAJ2640827.1"/>
    </source>
</evidence>